<evidence type="ECO:0000256" key="8">
    <source>
        <dbReference type="ARBA" id="ARBA00022967"/>
    </source>
</evidence>
<keyword evidence="3" id="KW-0813">Transport</keyword>
<accession>A0A9D2MMI4</accession>
<keyword evidence="7 17" id="KW-0067">ATP-binding</keyword>
<keyword evidence="9" id="KW-0406">Ion transport</keyword>
<dbReference type="InterPro" id="IPR017871">
    <property type="entry name" value="ABC_transporter-like_CS"/>
</dbReference>
<evidence type="ECO:0000256" key="10">
    <source>
        <dbReference type="ARBA" id="ARBA00023112"/>
    </source>
</evidence>
<keyword evidence="11" id="KW-0472">Membrane</keyword>
<dbReference type="InterPro" id="IPR050388">
    <property type="entry name" value="ABC_Ni/Peptide_Import"/>
</dbReference>
<evidence type="ECO:0000313" key="18">
    <source>
        <dbReference type="Proteomes" id="UP000823921"/>
    </source>
</evidence>
<comment type="subcellular location">
    <subcellularLocation>
        <location evidence="1">Cell membrane</location>
        <topology evidence="1">Peripheral membrane protein</topology>
    </subcellularLocation>
</comment>
<dbReference type="InterPro" id="IPR003439">
    <property type="entry name" value="ABC_transporter-like_ATP-bd"/>
</dbReference>
<proteinExistence type="inferred from homology"/>
<evidence type="ECO:0000256" key="9">
    <source>
        <dbReference type="ARBA" id="ARBA00023065"/>
    </source>
</evidence>
<keyword evidence="4" id="KW-1003">Cell membrane</keyword>
<evidence type="ECO:0000256" key="7">
    <source>
        <dbReference type="ARBA" id="ARBA00022840"/>
    </source>
</evidence>
<dbReference type="Gene3D" id="3.40.50.300">
    <property type="entry name" value="P-loop containing nucleotide triphosphate hydrolases"/>
    <property type="match status" value="1"/>
</dbReference>
<dbReference type="GO" id="GO:0005524">
    <property type="term" value="F:ATP binding"/>
    <property type="evidence" value="ECO:0007669"/>
    <property type="project" value="UniProtKB-KW"/>
</dbReference>
<keyword evidence="6" id="KW-0547">Nucleotide-binding</keyword>
<keyword evidence="5" id="KW-0533">Nickel</keyword>
<keyword evidence="8" id="KW-1278">Translocase</keyword>
<dbReference type="PROSITE" id="PS00211">
    <property type="entry name" value="ABC_TRANSPORTER_1"/>
    <property type="match status" value="1"/>
</dbReference>
<evidence type="ECO:0000313" key="17">
    <source>
        <dbReference type="EMBL" id="HJB80604.1"/>
    </source>
</evidence>
<dbReference type="EMBL" id="DWXO01000062">
    <property type="protein sequence ID" value="HJB80604.1"/>
    <property type="molecule type" value="Genomic_DNA"/>
</dbReference>
<name>A0A9D2MMI4_9FIRM</name>
<dbReference type="GO" id="GO:0015833">
    <property type="term" value="P:peptide transport"/>
    <property type="evidence" value="ECO:0007669"/>
    <property type="project" value="InterPro"/>
</dbReference>
<dbReference type="PANTHER" id="PTHR43297">
    <property type="entry name" value="OLIGOPEPTIDE TRANSPORT ATP-BINDING PROTEIN APPD"/>
    <property type="match status" value="1"/>
</dbReference>
<feature type="domain" description="ABC transporter" evidence="16">
    <location>
        <begin position="9"/>
        <end position="248"/>
    </location>
</feature>
<dbReference type="Proteomes" id="UP000823921">
    <property type="component" value="Unassembled WGS sequence"/>
</dbReference>
<protein>
    <recommendedName>
        <fullName evidence="14">Nickel import system ATP-binding protein NikD</fullName>
        <ecNumber evidence="13">7.2.2.11</ecNumber>
    </recommendedName>
</protein>
<evidence type="ECO:0000256" key="13">
    <source>
        <dbReference type="ARBA" id="ARBA00039098"/>
    </source>
</evidence>
<dbReference type="InterPro" id="IPR027417">
    <property type="entry name" value="P-loop_NTPase"/>
</dbReference>
<gene>
    <name evidence="17" type="ORF">H9712_06445</name>
</gene>
<evidence type="ECO:0000256" key="5">
    <source>
        <dbReference type="ARBA" id="ARBA00022596"/>
    </source>
</evidence>
<dbReference type="GO" id="GO:0005886">
    <property type="term" value="C:plasma membrane"/>
    <property type="evidence" value="ECO:0007669"/>
    <property type="project" value="UniProtKB-SubCell"/>
</dbReference>
<reference evidence="17" key="2">
    <citation type="submission" date="2021-04" db="EMBL/GenBank/DDBJ databases">
        <authorList>
            <person name="Gilroy R."/>
        </authorList>
    </citation>
    <scope>NUCLEOTIDE SEQUENCE</scope>
    <source>
        <strain evidence="17">CHK192-8294</strain>
    </source>
</reference>
<evidence type="ECO:0000256" key="11">
    <source>
        <dbReference type="ARBA" id="ARBA00023136"/>
    </source>
</evidence>
<evidence type="ECO:0000256" key="14">
    <source>
        <dbReference type="ARBA" id="ARBA00044143"/>
    </source>
</evidence>
<comment type="catalytic activity">
    <reaction evidence="15">
        <text>Ni(2+)(out) + ATP + H2O = Ni(2+)(in) + ADP + phosphate + H(+)</text>
        <dbReference type="Rhea" id="RHEA:15557"/>
        <dbReference type="ChEBI" id="CHEBI:15377"/>
        <dbReference type="ChEBI" id="CHEBI:15378"/>
        <dbReference type="ChEBI" id="CHEBI:30616"/>
        <dbReference type="ChEBI" id="CHEBI:43474"/>
        <dbReference type="ChEBI" id="CHEBI:49786"/>
        <dbReference type="ChEBI" id="CHEBI:456216"/>
        <dbReference type="EC" id="7.2.2.11"/>
    </reaction>
    <physiologicalReaction direction="left-to-right" evidence="15">
        <dbReference type="Rhea" id="RHEA:15558"/>
    </physiologicalReaction>
</comment>
<reference evidence="17" key="1">
    <citation type="journal article" date="2021" name="PeerJ">
        <title>Extensive microbial diversity within the chicken gut microbiome revealed by metagenomics and culture.</title>
        <authorList>
            <person name="Gilroy R."/>
            <person name="Ravi A."/>
            <person name="Getino M."/>
            <person name="Pursley I."/>
            <person name="Horton D.L."/>
            <person name="Alikhan N.F."/>
            <person name="Baker D."/>
            <person name="Gharbi K."/>
            <person name="Hall N."/>
            <person name="Watson M."/>
            <person name="Adriaenssens E.M."/>
            <person name="Foster-Nyarko E."/>
            <person name="Jarju S."/>
            <person name="Secka A."/>
            <person name="Antonio M."/>
            <person name="Oren A."/>
            <person name="Chaudhuri R.R."/>
            <person name="La Ragione R."/>
            <person name="Hildebrand F."/>
            <person name="Pallen M.J."/>
        </authorList>
    </citation>
    <scope>NUCLEOTIDE SEQUENCE</scope>
    <source>
        <strain evidence="17">CHK192-8294</strain>
    </source>
</reference>
<evidence type="ECO:0000256" key="2">
    <source>
        <dbReference type="ARBA" id="ARBA00005417"/>
    </source>
</evidence>
<evidence type="ECO:0000256" key="3">
    <source>
        <dbReference type="ARBA" id="ARBA00022448"/>
    </source>
</evidence>
<dbReference type="InterPro" id="IPR013563">
    <property type="entry name" value="Oligopep_ABC_C"/>
</dbReference>
<evidence type="ECO:0000259" key="16">
    <source>
        <dbReference type="PROSITE" id="PS50893"/>
    </source>
</evidence>
<dbReference type="AlphaFoldDB" id="A0A9D2MMI4"/>
<comment type="subunit">
    <text evidence="12">The complex is composed of two ATP-binding proteins (NikD and NikE), two transmembrane proteins (NikB and NikC) and a solute-binding protein (NikA).</text>
</comment>
<evidence type="ECO:0000256" key="12">
    <source>
        <dbReference type="ARBA" id="ARBA00038669"/>
    </source>
</evidence>
<keyword evidence="10" id="KW-0921">Nickel transport</keyword>
<dbReference type="SUPFAM" id="SSF52540">
    <property type="entry name" value="P-loop containing nucleoside triphosphate hydrolases"/>
    <property type="match status" value="1"/>
</dbReference>
<dbReference type="SMART" id="SM00382">
    <property type="entry name" value="AAA"/>
    <property type="match status" value="1"/>
</dbReference>
<dbReference type="CDD" id="cd03257">
    <property type="entry name" value="ABC_NikE_OppD_transporters"/>
    <property type="match status" value="1"/>
</dbReference>
<sequence>MELEPILEVKDLSISFTQYGRGTKQVLLPVIQDLSLTIRPGQVVAVVGSSGSGKSLLAHGILGILPYNSHMAGEITFLGQPLTPKRAEKVRGKEIVLVPQGVTYLDPLMKVGPQIRKGRRDQSAREASRAVLERYGLGADTEERYPFELSGGMARRVLIATAAAATPKLVIADEPTPGLDARAAKRVLSHFRELADGGAGVLLITHDLELALTIADRVGVFYAGETVEEANAADFGAGKLRHPYTRALWNALPQNGFVPIPGAQPGPGEVGTGCPFAPRCPKQRPECLGPVAYRELDGGLVRCLYPEGGEQP</sequence>
<evidence type="ECO:0000256" key="4">
    <source>
        <dbReference type="ARBA" id="ARBA00022475"/>
    </source>
</evidence>
<comment type="caution">
    <text evidence="17">The sequence shown here is derived from an EMBL/GenBank/DDBJ whole genome shotgun (WGS) entry which is preliminary data.</text>
</comment>
<dbReference type="GO" id="GO:0015413">
    <property type="term" value="F:ABC-type nickel transporter activity"/>
    <property type="evidence" value="ECO:0007669"/>
    <property type="project" value="UniProtKB-EC"/>
</dbReference>
<evidence type="ECO:0000256" key="15">
    <source>
        <dbReference type="ARBA" id="ARBA00048610"/>
    </source>
</evidence>
<dbReference type="PANTHER" id="PTHR43297:SF13">
    <property type="entry name" value="NICKEL ABC TRANSPORTER, ATP-BINDING PROTEIN"/>
    <property type="match status" value="1"/>
</dbReference>
<comment type="similarity">
    <text evidence="2">Belongs to the ABC transporter superfamily.</text>
</comment>
<dbReference type="Pfam" id="PF08352">
    <property type="entry name" value="oligo_HPY"/>
    <property type="match status" value="1"/>
</dbReference>
<dbReference type="InterPro" id="IPR003593">
    <property type="entry name" value="AAA+_ATPase"/>
</dbReference>
<evidence type="ECO:0000256" key="1">
    <source>
        <dbReference type="ARBA" id="ARBA00004202"/>
    </source>
</evidence>
<organism evidence="17 18">
    <name type="scientific">Candidatus Flavonifractor intestinigallinarum</name>
    <dbReference type="NCBI Taxonomy" id="2838586"/>
    <lineage>
        <taxon>Bacteria</taxon>
        <taxon>Bacillati</taxon>
        <taxon>Bacillota</taxon>
        <taxon>Clostridia</taxon>
        <taxon>Eubacteriales</taxon>
        <taxon>Oscillospiraceae</taxon>
        <taxon>Flavonifractor</taxon>
    </lineage>
</organism>
<dbReference type="PROSITE" id="PS50893">
    <property type="entry name" value="ABC_TRANSPORTER_2"/>
    <property type="match status" value="1"/>
</dbReference>
<dbReference type="EC" id="7.2.2.11" evidence="13"/>
<dbReference type="Pfam" id="PF00005">
    <property type="entry name" value="ABC_tran"/>
    <property type="match status" value="1"/>
</dbReference>
<evidence type="ECO:0000256" key="6">
    <source>
        <dbReference type="ARBA" id="ARBA00022741"/>
    </source>
</evidence>
<dbReference type="GO" id="GO:0016887">
    <property type="term" value="F:ATP hydrolysis activity"/>
    <property type="evidence" value="ECO:0007669"/>
    <property type="project" value="InterPro"/>
</dbReference>
<dbReference type="NCBIfam" id="TIGR01727">
    <property type="entry name" value="oligo_HPY"/>
    <property type="match status" value="1"/>
</dbReference>